<name>A0A8C9AYC9_PROSS</name>
<gene>
    <name evidence="2" type="primary">JCAD</name>
</gene>
<feature type="region of interest" description="Disordered" evidence="1">
    <location>
        <begin position="826"/>
        <end position="1050"/>
    </location>
</feature>
<dbReference type="InterPro" id="IPR028221">
    <property type="entry name" value="JCAD"/>
</dbReference>
<sequence>MYSVEDLLISHGYKPSRDPPAPREDDPEGRQPARTRTCAGHGLLNGHEDGPAASAHRQTSAGKGRVSDVESRRSVPRGHGEPPGASASRTYEAGFYNQPTSAWCSQPQAGSSQACRRRGGREVSSVLGPRDREDLEVRGMAQAHSLPGHMREGLWEVGGRTENVMKKAVWDEELRVPAPAKWQDISQGIGEQPRKVGRQMSDGSAERLFHDLYPLVQGEHVLSSQNKRKSQSLPRVLSPESLSCTDIPLPLSDGRLPKIPLYPPNGVPTLEPTRHPEKGGASVPLPRPKFGRPLKPPSYGSHQPRRGGVESSDPQDGRRTNPHISKHELCACDPGLEPPVYVPPPSYRSPPLNIPNPYLEDTAPGPLAEKAGAGGQLPPGPPGPGSEYGASPRSPRGPPAHLRPATAYGTSVQYIPFDDPRIRHIRLAQPQGFCEGAKLDGKSRDSSPVTPQEPPRGKMQPDGAMLDPQSLTLLSGDESGPGARPWWLWGQLPRDGEHSGFPDQRDPCVARGQRPDIGGSQRRHAEGQVSSPNSQGDGACEAQAKLKKFETGIQTKKSSKRKTSETIFCLVSIPVKSEAHLPNTDTNNDDLKAGAGTECGPHRRAALREQSLLSASATDLELQALTRSMGGRTEFQKQDLGGPEDDKDTLDLRVLHLAPHRALKCAGSWPGHQYRDQQTQTSFPEDLQSARLPPGTQLGGWSDTVATAERPGPAASGARTHAALASGDHRQRPDAQNLKGQRSLSPSGSVSGTSSSTHQAPGPRAGWSQPRVDSRSPRASPEPPREVVKGEPTGPCNSKQLFGQFLLKPVSRRPWDLISQLESFNKELQEGAESSGSSAGEDSEAEPRWEEGADARPGDPGFPGHSPGRSAEQQQGVQVLEGPVCRAGKGEHEPESWSEESGPGRPPPLGPSQVEGGRADSPWSADSSWSTEGTRQEVGSAVSEPVVSSAPVQGMMSSRPSGTEPVSPSYPAELREPQESQGLPGASISVTPSSAGPPGVHGGRDRDTGLPLSLTSKNRGLSAPDLRSVGLSVGPGQSTSEVEGSLGEAVEIPPGESLQARAARILGIEVAVESLLRGTRRAGQSQPPEPDASAYGSESPRDEPSSSSATSDGPTVPADAFYGRRKCGWTKSPLFVGERDSARRAPLVSEHSGVDGGIASDASSPEPHLSPLESSSFDQQDVGAKPPFRSTLFHFVERTPSVAGSEKRLRSPSKVIESLQEKLASPPRRAAPDRLMRMKEVNSVSRMRFLSFRSADSMEEPEELKSARGQPGPPGGFVSLSGGDRAWRVGPSLSVCKEGISPGASEHPAAPEDECADQDFWCPDSYDPSRVERV</sequence>
<dbReference type="GO" id="GO:1903589">
    <property type="term" value="P:positive regulation of blood vessel endothelial cell proliferation involved in sprouting angiogenesis"/>
    <property type="evidence" value="ECO:0007669"/>
    <property type="project" value="Ensembl"/>
</dbReference>
<feature type="region of interest" description="Disordered" evidence="1">
    <location>
        <begin position="1255"/>
        <end position="1284"/>
    </location>
</feature>
<dbReference type="GeneTree" id="ENSGT00390000015348"/>
<protein>
    <submittedName>
        <fullName evidence="2">Junctional cadherin 5 associated</fullName>
    </submittedName>
</protein>
<keyword evidence="3" id="KW-1185">Reference proteome</keyword>
<feature type="region of interest" description="Disordered" evidence="1">
    <location>
        <begin position="579"/>
        <end position="599"/>
    </location>
</feature>
<feature type="compositionally biased region" description="Polar residues" evidence="1">
    <location>
        <begin position="955"/>
        <end position="966"/>
    </location>
</feature>
<feature type="compositionally biased region" description="Low complexity" evidence="1">
    <location>
        <begin position="1105"/>
        <end position="1115"/>
    </location>
</feature>
<dbReference type="Ensembl" id="ENSPSMT00000041562.1">
    <property type="protein sequence ID" value="ENSPSMP00000036081.1"/>
    <property type="gene ID" value="ENSPSMG00000024817.1"/>
</dbReference>
<evidence type="ECO:0000313" key="2">
    <source>
        <dbReference type="Ensembl" id="ENSPSMP00000036081.1"/>
    </source>
</evidence>
<feature type="compositionally biased region" description="Low complexity" evidence="1">
    <location>
        <begin position="831"/>
        <end position="840"/>
    </location>
</feature>
<proteinExistence type="predicted"/>
<feature type="compositionally biased region" description="Low complexity" evidence="1">
    <location>
        <begin position="1163"/>
        <end position="1176"/>
    </location>
</feature>
<feature type="compositionally biased region" description="Pro residues" evidence="1">
    <location>
        <begin position="336"/>
        <end position="354"/>
    </location>
</feature>
<reference evidence="2" key="2">
    <citation type="submission" date="2025-09" db="UniProtKB">
        <authorList>
            <consortium name="Ensembl"/>
        </authorList>
    </citation>
    <scope>IDENTIFICATION</scope>
</reference>
<feature type="region of interest" description="Disordered" evidence="1">
    <location>
        <begin position="1201"/>
        <end position="1232"/>
    </location>
</feature>
<dbReference type="GO" id="GO:0005912">
    <property type="term" value="C:adherens junction"/>
    <property type="evidence" value="ECO:0007669"/>
    <property type="project" value="Ensembl"/>
</dbReference>
<feature type="compositionally biased region" description="Basic and acidic residues" evidence="1">
    <location>
        <begin position="15"/>
        <end position="31"/>
    </location>
</feature>
<feature type="compositionally biased region" description="Low complexity" evidence="1">
    <location>
        <begin position="937"/>
        <end position="952"/>
    </location>
</feature>
<feature type="compositionally biased region" description="Low complexity" evidence="1">
    <location>
        <begin position="919"/>
        <end position="930"/>
    </location>
</feature>
<dbReference type="PANTHER" id="PTHR34757">
    <property type="entry name" value="JUNCTIONAL PROTEIN ASSOCIATED WITH CORONARY ARTERY DISEASE"/>
    <property type="match status" value="1"/>
</dbReference>
<feature type="compositionally biased region" description="Polar residues" evidence="1">
    <location>
        <begin position="97"/>
        <end position="114"/>
    </location>
</feature>
<feature type="compositionally biased region" description="Basic and acidic residues" evidence="1">
    <location>
        <begin position="845"/>
        <end position="857"/>
    </location>
</feature>
<feature type="compositionally biased region" description="Low complexity" evidence="1">
    <location>
        <begin position="743"/>
        <end position="757"/>
    </location>
</feature>
<feature type="region of interest" description="Disordered" evidence="1">
    <location>
        <begin position="1"/>
        <end position="125"/>
    </location>
</feature>
<dbReference type="GO" id="GO:0043410">
    <property type="term" value="P:positive regulation of MAPK cascade"/>
    <property type="evidence" value="ECO:0007669"/>
    <property type="project" value="Ensembl"/>
</dbReference>
<organism evidence="2 3">
    <name type="scientific">Prolemur simus</name>
    <name type="common">Greater bamboo lemur</name>
    <name type="synonym">Hapalemur simus</name>
    <dbReference type="NCBI Taxonomy" id="1328070"/>
    <lineage>
        <taxon>Eukaryota</taxon>
        <taxon>Metazoa</taxon>
        <taxon>Chordata</taxon>
        <taxon>Craniata</taxon>
        <taxon>Vertebrata</taxon>
        <taxon>Euteleostomi</taxon>
        <taxon>Mammalia</taxon>
        <taxon>Eutheria</taxon>
        <taxon>Euarchontoglires</taxon>
        <taxon>Primates</taxon>
        <taxon>Strepsirrhini</taxon>
        <taxon>Lemuriformes</taxon>
        <taxon>Lemuridae</taxon>
        <taxon>Prolemur</taxon>
    </lineage>
</organism>
<accession>A0A8C9AYC9</accession>
<feature type="region of interest" description="Disordered" evidence="1">
    <location>
        <begin position="1297"/>
        <end position="1334"/>
    </location>
</feature>
<feature type="region of interest" description="Disordered" evidence="1">
    <location>
        <begin position="1077"/>
        <end position="1185"/>
    </location>
</feature>
<feature type="region of interest" description="Disordered" evidence="1">
    <location>
        <begin position="336"/>
        <end position="407"/>
    </location>
</feature>
<dbReference type="GO" id="GO:1900748">
    <property type="term" value="P:positive regulation of vascular endothelial growth factor signaling pathway"/>
    <property type="evidence" value="ECO:0007669"/>
    <property type="project" value="Ensembl"/>
</dbReference>
<evidence type="ECO:0000256" key="1">
    <source>
        <dbReference type="SAM" id="MobiDB-lite"/>
    </source>
</evidence>
<dbReference type="GO" id="GO:0048471">
    <property type="term" value="C:perinuclear region of cytoplasm"/>
    <property type="evidence" value="ECO:0007669"/>
    <property type="project" value="Ensembl"/>
</dbReference>
<feature type="region of interest" description="Disordered" evidence="1">
    <location>
        <begin position="223"/>
        <end position="242"/>
    </location>
</feature>
<evidence type="ECO:0000313" key="3">
    <source>
        <dbReference type="Proteomes" id="UP000694414"/>
    </source>
</evidence>
<feature type="region of interest" description="Disordered" evidence="1">
    <location>
        <begin position="253"/>
        <end position="323"/>
    </location>
</feature>
<dbReference type="GO" id="GO:0090050">
    <property type="term" value="P:positive regulation of cell migration involved in sprouting angiogenesis"/>
    <property type="evidence" value="ECO:0007669"/>
    <property type="project" value="Ensembl"/>
</dbReference>
<dbReference type="Pfam" id="PF15351">
    <property type="entry name" value="JCAD"/>
    <property type="match status" value="1"/>
</dbReference>
<feature type="region of interest" description="Disordered" evidence="1">
    <location>
        <begin position="426"/>
        <end position="540"/>
    </location>
</feature>
<dbReference type="GO" id="GO:0032587">
    <property type="term" value="C:ruffle membrane"/>
    <property type="evidence" value="ECO:0007669"/>
    <property type="project" value="Ensembl"/>
</dbReference>
<dbReference type="PANTHER" id="PTHR34757:SF1">
    <property type="entry name" value="JUNCTIONAL CADHERIN 5-ASSOCIATED PROTEIN"/>
    <property type="match status" value="1"/>
</dbReference>
<feature type="region of interest" description="Disordered" evidence="1">
    <location>
        <begin position="666"/>
        <end position="800"/>
    </location>
</feature>
<feature type="compositionally biased region" description="Basic and acidic residues" evidence="1">
    <location>
        <begin position="494"/>
        <end position="508"/>
    </location>
</feature>
<reference evidence="2" key="1">
    <citation type="submission" date="2025-08" db="UniProtKB">
        <authorList>
            <consortium name="Ensembl"/>
        </authorList>
    </citation>
    <scope>IDENTIFICATION</scope>
</reference>
<dbReference type="Proteomes" id="UP000694414">
    <property type="component" value="Unplaced"/>
</dbReference>